<evidence type="ECO:0000313" key="1">
    <source>
        <dbReference type="EMBL" id="TMV09990.1"/>
    </source>
</evidence>
<sequence length="153" mass="17726">MDSEQARWGQFRKAIHAYPDVQSCLIEDEQNKKQPNLLKFDWDRVGTGRGAAVCVFRIARSLSNQNRLQHWFAYHHFEIAGPHRYRSQSFVPTRENQPVASMTGYWTVEQYRKQTPSIIRTLTGFDTVIRYEVILSFSDENQTVGASVLATTK</sequence>
<gene>
    <name evidence="1" type="ORF">FGK63_02665</name>
</gene>
<name>A0ABY2X4K4_9RHOB</name>
<evidence type="ECO:0000313" key="2">
    <source>
        <dbReference type="Proteomes" id="UP001193035"/>
    </source>
</evidence>
<protein>
    <submittedName>
        <fullName evidence="1">Uncharacterized protein</fullName>
    </submittedName>
</protein>
<comment type="caution">
    <text evidence="1">The sequence shown here is derived from an EMBL/GenBank/DDBJ whole genome shotgun (WGS) entry which is preliminary data.</text>
</comment>
<dbReference type="RefSeq" id="WP_138840049.1">
    <property type="nucleotide sequence ID" value="NZ_VCPD01000001.1"/>
</dbReference>
<dbReference type="Proteomes" id="UP001193035">
    <property type="component" value="Unassembled WGS sequence"/>
</dbReference>
<proteinExistence type="predicted"/>
<accession>A0ABY2X4K4</accession>
<organism evidence="1 2">
    <name type="scientific">Ruegeria sediminis</name>
    <dbReference type="NCBI Taxonomy" id="2583820"/>
    <lineage>
        <taxon>Bacteria</taxon>
        <taxon>Pseudomonadati</taxon>
        <taxon>Pseudomonadota</taxon>
        <taxon>Alphaproteobacteria</taxon>
        <taxon>Rhodobacterales</taxon>
        <taxon>Roseobacteraceae</taxon>
        <taxon>Ruegeria</taxon>
    </lineage>
</organism>
<dbReference type="EMBL" id="VCPD01000001">
    <property type="protein sequence ID" value="TMV09990.1"/>
    <property type="molecule type" value="Genomic_DNA"/>
</dbReference>
<reference evidence="1 2" key="1">
    <citation type="submission" date="2019-05" db="EMBL/GenBank/DDBJ databases">
        <title>Ruegeria sp. nov., isolated from tidal flat.</title>
        <authorList>
            <person name="Kim W."/>
        </authorList>
    </citation>
    <scope>NUCLEOTIDE SEQUENCE [LARGE SCALE GENOMIC DNA]</scope>
    <source>
        <strain evidence="1 2">CAU 1488</strain>
    </source>
</reference>
<keyword evidence="2" id="KW-1185">Reference proteome</keyword>